<organism evidence="1">
    <name type="scientific">Octopus bimaculoides</name>
    <name type="common">California two-spotted octopus</name>
    <dbReference type="NCBI Taxonomy" id="37653"/>
    <lineage>
        <taxon>Eukaryota</taxon>
        <taxon>Metazoa</taxon>
        <taxon>Spiralia</taxon>
        <taxon>Lophotrochozoa</taxon>
        <taxon>Mollusca</taxon>
        <taxon>Cephalopoda</taxon>
        <taxon>Coleoidea</taxon>
        <taxon>Octopodiformes</taxon>
        <taxon>Octopoda</taxon>
        <taxon>Incirrata</taxon>
        <taxon>Octopodidae</taxon>
        <taxon>Octopus</taxon>
    </lineage>
</organism>
<protein>
    <submittedName>
        <fullName evidence="1">Uncharacterized protein</fullName>
    </submittedName>
</protein>
<proteinExistence type="predicted"/>
<evidence type="ECO:0000313" key="1">
    <source>
        <dbReference type="EMBL" id="KOF93361.1"/>
    </source>
</evidence>
<sequence>MIFSNSTPMQTFQCSYVKIYYSLLQYERHKLFCNYVLRVRNLFSCSKIESNSL</sequence>
<dbReference type="EMBL" id="KQ417192">
    <property type="protein sequence ID" value="KOF93361.1"/>
    <property type="molecule type" value="Genomic_DNA"/>
</dbReference>
<dbReference type="AlphaFoldDB" id="A0A0L8HVY7"/>
<name>A0A0L8HVY7_OCTBM</name>
<gene>
    <name evidence="1" type="ORF">OCBIM_22004646mg</name>
</gene>
<reference evidence="1" key="1">
    <citation type="submission" date="2015-07" db="EMBL/GenBank/DDBJ databases">
        <title>MeaNS - Measles Nucleotide Surveillance Program.</title>
        <authorList>
            <person name="Tran T."/>
            <person name="Druce J."/>
        </authorList>
    </citation>
    <scope>NUCLEOTIDE SEQUENCE</scope>
    <source>
        <strain evidence="1">UCB-OBI-ISO-001</strain>
        <tissue evidence="1">Gonad</tissue>
    </source>
</reference>
<accession>A0A0L8HVY7</accession>